<evidence type="ECO:0000313" key="2">
    <source>
        <dbReference type="Proteomes" id="UP000188145"/>
    </source>
</evidence>
<dbReference type="KEGG" id="tes:BW730_10790"/>
<dbReference type="RefSeq" id="WP_145952817.1">
    <property type="nucleotide sequence ID" value="NZ_CP019606.1"/>
</dbReference>
<evidence type="ECO:0000313" key="1">
    <source>
        <dbReference type="EMBL" id="AQP47907.1"/>
    </source>
</evidence>
<accession>A0A1Q2CP58</accession>
<dbReference type="Proteomes" id="UP000188145">
    <property type="component" value="Chromosome"/>
</dbReference>
<gene>
    <name evidence="1" type="ORF">BW730_10790</name>
</gene>
<reference evidence="2" key="1">
    <citation type="submission" date="2017-02" db="EMBL/GenBank/DDBJ databases">
        <title>Tessaracoccus aquaemaris sp. nov., isolated from the intestine of a Korean rockfish, Sebastes schlegelii, in a marine aquaculture pond.</title>
        <authorList>
            <person name="Tak E.J."/>
            <person name="Bae J.-W."/>
        </authorList>
    </citation>
    <scope>NUCLEOTIDE SEQUENCE [LARGE SCALE GENOMIC DNA]</scope>
    <source>
        <strain evidence="2">NSG39</strain>
    </source>
</reference>
<keyword evidence="2" id="KW-1185">Reference proteome</keyword>
<dbReference type="OrthoDB" id="5110616at2"/>
<protein>
    <submittedName>
        <fullName evidence="1">Uncharacterized protein</fullName>
    </submittedName>
</protein>
<name>A0A1Q2CP58_9ACTN</name>
<dbReference type="EMBL" id="CP019606">
    <property type="protein sequence ID" value="AQP47907.1"/>
    <property type="molecule type" value="Genomic_DNA"/>
</dbReference>
<dbReference type="AlphaFoldDB" id="A0A1Q2CP58"/>
<organism evidence="1 2">
    <name type="scientific">Tessaracoccus aquimaris</name>
    <dbReference type="NCBI Taxonomy" id="1332264"/>
    <lineage>
        <taxon>Bacteria</taxon>
        <taxon>Bacillati</taxon>
        <taxon>Actinomycetota</taxon>
        <taxon>Actinomycetes</taxon>
        <taxon>Propionibacteriales</taxon>
        <taxon>Propionibacteriaceae</taxon>
        <taxon>Tessaracoccus</taxon>
    </lineage>
</organism>
<proteinExistence type="predicted"/>
<sequence>MAKTSTAWEDGLKAASTARGMRFVSGTPYLLDDVYLTTLTAWFLSATKDGLGHRVEWRVEIKPLRVDALLWEAFMPDTAMGPRMQLNRRINGAFRVQPLVIAEGVTSVEPAAEPYTTAALDAFEAARDDFIAAHPDEAGFARALEDRPEASQPRGLVLLITALLAADRPADAARVADEAIARGETGSMSSVVDVLKYLAAYARGPEVYAAFEASLVPTHTMQILRETSPSSAHELRREHYVGRFGHHLSSMDGSDPWAVILEEIAPEGADGSSGLRYLQAAGAAERMIVEFCRPDPEAPGSAVRSVVGRGGDDEGTVEFVLPRSTEVVGTHEVFDAEEAVAMFEAFYRAGDIGDGYTLRAVERFDPS</sequence>